<dbReference type="PROSITE" id="PS50977">
    <property type="entry name" value="HTH_TETR_2"/>
    <property type="match status" value="1"/>
</dbReference>
<evidence type="ECO:0000256" key="1">
    <source>
        <dbReference type="ARBA" id="ARBA00023015"/>
    </source>
</evidence>
<evidence type="ECO:0000256" key="4">
    <source>
        <dbReference type="PROSITE-ProRule" id="PRU00335"/>
    </source>
</evidence>
<name>A0A9X3YLT9_9GAMM</name>
<dbReference type="PRINTS" id="PR00455">
    <property type="entry name" value="HTHTETR"/>
</dbReference>
<dbReference type="AlphaFoldDB" id="A0A9X3YLT9"/>
<dbReference type="PANTHER" id="PTHR47506">
    <property type="entry name" value="TRANSCRIPTIONAL REGULATORY PROTEIN"/>
    <property type="match status" value="1"/>
</dbReference>
<dbReference type="Pfam" id="PF00440">
    <property type="entry name" value="TetR_N"/>
    <property type="match status" value="1"/>
</dbReference>
<feature type="DNA-binding region" description="H-T-H motif" evidence="4">
    <location>
        <begin position="44"/>
        <end position="63"/>
    </location>
</feature>
<dbReference type="GO" id="GO:0003677">
    <property type="term" value="F:DNA binding"/>
    <property type="evidence" value="ECO:0007669"/>
    <property type="project" value="UniProtKB-UniRule"/>
</dbReference>
<keyword evidence="3" id="KW-0804">Transcription</keyword>
<reference evidence="6" key="1">
    <citation type="submission" date="2023-02" db="EMBL/GenBank/DDBJ databases">
        <title>Tahibacter soli sp. nov. isolated from soil.</title>
        <authorList>
            <person name="Baek J.H."/>
            <person name="Lee J.K."/>
            <person name="Choi D.G."/>
            <person name="Jeon C.O."/>
        </authorList>
    </citation>
    <scope>NUCLEOTIDE SEQUENCE</scope>
    <source>
        <strain evidence="6">BL</strain>
    </source>
</reference>
<dbReference type="RefSeq" id="WP_263541627.1">
    <property type="nucleotide sequence ID" value="NZ_JAOVZO020000018.1"/>
</dbReference>
<keyword evidence="7" id="KW-1185">Reference proteome</keyword>
<dbReference type="InterPro" id="IPR036271">
    <property type="entry name" value="Tet_transcr_reg_TetR-rel_C_sf"/>
</dbReference>
<dbReference type="EMBL" id="JAOVZO020000018">
    <property type="protein sequence ID" value="MDC8013984.1"/>
    <property type="molecule type" value="Genomic_DNA"/>
</dbReference>
<sequence>MSAEKVSAAALEAGAEKPAKPRVRDRIFDTACELFYRHGIRAVGVDAIATEAGTNKMSFYRSFPSKDDLVVEYLREQERDYFEWWDGAVGALEGDPRAQIEALFQAQVDVVMESDCRGCALGNAAVEMPNGDNAVSQVVRGYKREVRERLRNLARAANARDADQLGDALLLLMEGAYFTRLAFPCVNGPMAALMPAVRALLDAHQAR</sequence>
<evidence type="ECO:0000256" key="3">
    <source>
        <dbReference type="ARBA" id="ARBA00023163"/>
    </source>
</evidence>
<protein>
    <submittedName>
        <fullName evidence="6">TetR/AcrR family transcriptional regulator</fullName>
    </submittedName>
</protein>
<dbReference type="Gene3D" id="1.10.357.10">
    <property type="entry name" value="Tetracycline Repressor, domain 2"/>
    <property type="match status" value="1"/>
</dbReference>
<evidence type="ECO:0000259" key="5">
    <source>
        <dbReference type="PROSITE" id="PS50977"/>
    </source>
</evidence>
<accession>A0A9X3YLT9</accession>
<dbReference type="InterPro" id="IPR001647">
    <property type="entry name" value="HTH_TetR"/>
</dbReference>
<organism evidence="6 7">
    <name type="scientific">Tahibacter soli</name>
    <dbReference type="NCBI Taxonomy" id="2983605"/>
    <lineage>
        <taxon>Bacteria</taxon>
        <taxon>Pseudomonadati</taxon>
        <taxon>Pseudomonadota</taxon>
        <taxon>Gammaproteobacteria</taxon>
        <taxon>Lysobacterales</taxon>
        <taxon>Rhodanobacteraceae</taxon>
        <taxon>Tahibacter</taxon>
    </lineage>
</organism>
<dbReference type="Proteomes" id="UP001139971">
    <property type="component" value="Unassembled WGS sequence"/>
</dbReference>
<evidence type="ECO:0000313" key="7">
    <source>
        <dbReference type="Proteomes" id="UP001139971"/>
    </source>
</evidence>
<dbReference type="PANTHER" id="PTHR47506:SF1">
    <property type="entry name" value="HTH-TYPE TRANSCRIPTIONAL REGULATOR YJDC"/>
    <property type="match status" value="1"/>
</dbReference>
<proteinExistence type="predicted"/>
<evidence type="ECO:0000313" key="6">
    <source>
        <dbReference type="EMBL" id="MDC8013984.1"/>
    </source>
</evidence>
<comment type="caution">
    <text evidence="6">The sequence shown here is derived from an EMBL/GenBank/DDBJ whole genome shotgun (WGS) entry which is preliminary data.</text>
</comment>
<dbReference type="SUPFAM" id="SSF48498">
    <property type="entry name" value="Tetracyclin repressor-like, C-terminal domain"/>
    <property type="match status" value="1"/>
</dbReference>
<feature type="domain" description="HTH tetR-type" evidence="5">
    <location>
        <begin position="21"/>
        <end position="81"/>
    </location>
</feature>
<keyword evidence="1" id="KW-0805">Transcription regulation</keyword>
<gene>
    <name evidence="6" type="ORF">OD750_015680</name>
</gene>
<keyword evidence="2 4" id="KW-0238">DNA-binding</keyword>
<dbReference type="SUPFAM" id="SSF46689">
    <property type="entry name" value="Homeodomain-like"/>
    <property type="match status" value="1"/>
</dbReference>
<dbReference type="InterPro" id="IPR009057">
    <property type="entry name" value="Homeodomain-like_sf"/>
</dbReference>
<evidence type="ECO:0000256" key="2">
    <source>
        <dbReference type="ARBA" id="ARBA00023125"/>
    </source>
</evidence>